<feature type="domain" description="Phosphatidic acid phosphatase type 2/haloperoxidase" evidence="2">
    <location>
        <begin position="61"/>
        <end position="177"/>
    </location>
</feature>
<dbReference type="AlphaFoldDB" id="A0A2T7BFR2"/>
<dbReference type="InterPro" id="IPR000326">
    <property type="entry name" value="PAP2/HPO"/>
</dbReference>
<reference evidence="3 4" key="1">
    <citation type="submission" date="2018-04" db="EMBL/GenBank/DDBJ databases">
        <title>Chitinophaga fuyangensis sp. nov., isolated from soil in a chemical factory.</title>
        <authorList>
            <person name="Chen K."/>
        </authorList>
    </citation>
    <scope>NUCLEOTIDE SEQUENCE [LARGE SCALE GENOMIC DNA]</scope>
    <source>
        <strain evidence="3 4">LY-1</strain>
    </source>
</reference>
<dbReference type="GO" id="GO:0042392">
    <property type="term" value="F:sphingosine-1-phosphate phosphatase activity"/>
    <property type="evidence" value="ECO:0007669"/>
    <property type="project" value="TreeGrafter"/>
</dbReference>
<dbReference type="PANTHER" id="PTHR14969">
    <property type="entry name" value="SPHINGOSINE-1-PHOSPHATE PHOSPHOHYDROLASE"/>
    <property type="match status" value="1"/>
</dbReference>
<dbReference type="PANTHER" id="PTHR14969:SF13">
    <property type="entry name" value="AT30094P"/>
    <property type="match status" value="1"/>
</dbReference>
<gene>
    <name evidence="3" type="ORF">DCC81_12465</name>
</gene>
<feature type="transmembrane region" description="Helical" evidence="1">
    <location>
        <begin position="58"/>
        <end position="78"/>
    </location>
</feature>
<dbReference type="Proteomes" id="UP000244450">
    <property type="component" value="Unassembled WGS sequence"/>
</dbReference>
<keyword evidence="1" id="KW-0472">Membrane</keyword>
<name>A0A2T7BFR2_9BACT</name>
<feature type="transmembrane region" description="Helical" evidence="1">
    <location>
        <begin position="162"/>
        <end position="180"/>
    </location>
</feature>
<dbReference type="SUPFAM" id="SSF48317">
    <property type="entry name" value="Acid phosphatase/Vanadium-dependent haloperoxidase"/>
    <property type="match status" value="1"/>
</dbReference>
<accession>A0A2T7BFR2</accession>
<keyword evidence="1" id="KW-1133">Transmembrane helix</keyword>
<organism evidence="3 4">
    <name type="scientific">Chitinophaga parva</name>
    <dbReference type="NCBI Taxonomy" id="2169414"/>
    <lineage>
        <taxon>Bacteria</taxon>
        <taxon>Pseudomonadati</taxon>
        <taxon>Bacteroidota</taxon>
        <taxon>Chitinophagia</taxon>
        <taxon>Chitinophagales</taxon>
        <taxon>Chitinophagaceae</taxon>
        <taxon>Chitinophaga</taxon>
    </lineage>
</organism>
<dbReference type="EMBL" id="QCYK01000002">
    <property type="protein sequence ID" value="PUZ25116.1"/>
    <property type="molecule type" value="Genomic_DNA"/>
</dbReference>
<comment type="caution">
    <text evidence="3">The sequence shown here is derived from an EMBL/GenBank/DDBJ whole genome shotgun (WGS) entry which is preliminary data.</text>
</comment>
<dbReference type="Gene3D" id="1.20.144.10">
    <property type="entry name" value="Phosphatidic acid phosphatase type 2/haloperoxidase"/>
    <property type="match status" value="1"/>
</dbReference>
<feature type="transmembrane region" description="Helical" evidence="1">
    <location>
        <begin position="35"/>
        <end position="51"/>
    </location>
</feature>
<dbReference type="InterPro" id="IPR036938">
    <property type="entry name" value="PAP2/HPO_sf"/>
</dbReference>
<evidence type="ECO:0000259" key="2">
    <source>
        <dbReference type="SMART" id="SM00014"/>
    </source>
</evidence>
<keyword evidence="1" id="KW-0812">Transmembrane</keyword>
<dbReference type="Pfam" id="PF01569">
    <property type="entry name" value="PAP2"/>
    <property type="match status" value="1"/>
</dbReference>
<proteinExistence type="predicted"/>
<evidence type="ECO:0000256" key="1">
    <source>
        <dbReference type="SAM" id="Phobius"/>
    </source>
</evidence>
<dbReference type="RefSeq" id="WP_108686953.1">
    <property type="nucleotide sequence ID" value="NZ_QCYK01000002.1"/>
</dbReference>
<sequence>MLEPIIQLDRKIFYYVNDQWSSPVMDWLAPFLREPYTWAPLYLFLALFALINFRLRGLWWCMFFIITFAISDQTSLFLKGAVGRLRPCHDAAVAFFMHQRVPYCPSSGSFTSNHASNHFALALFCFVTLWPYFGRYNWLFFVWAAAVSYSQVYVGVHYPFDVLAGGILGAGIGWLTSTVFNRRIGLIQEPAVA</sequence>
<dbReference type="OrthoDB" id="9789113at2"/>
<evidence type="ECO:0000313" key="3">
    <source>
        <dbReference type="EMBL" id="PUZ25116.1"/>
    </source>
</evidence>
<evidence type="ECO:0000313" key="4">
    <source>
        <dbReference type="Proteomes" id="UP000244450"/>
    </source>
</evidence>
<keyword evidence="4" id="KW-1185">Reference proteome</keyword>
<protein>
    <submittedName>
        <fullName evidence="3">Phosphatase PAP2 family protein</fullName>
    </submittedName>
</protein>
<dbReference type="SMART" id="SM00014">
    <property type="entry name" value="acidPPc"/>
    <property type="match status" value="1"/>
</dbReference>
<feature type="transmembrane region" description="Helical" evidence="1">
    <location>
        <begin position="115"/>
        <end position="133"/>
    </location>
</feature>